<keyword evidence="2" id="KW-0732">Signal</keyword>
<dbReference type="Pfam" id="PF02321">
    <property type="entry name" value="OEP"/>
    <property type="match status" value="1"/>
</dbReference>
<reference evidence="4" key="1">
    <citation type="submission" date="2016-08" db="EMBL/GenBank/DDBJ databases">
        <title>Complete genome sequence of the organohalide-respiring Epsilonproteobacterium Sulfurospirillum halorespirans.</title>
        <authorList>
            <person name="Goris T."/>
            <person name="Zimmermann J."/>
            <person name="Schenz B."/>
            <person name="Lemos M."/>
            <person name="Hackermueller J."/>
            <person name="Diekert G."/>
        </authorList>
    </citation>
    <scope>NUCLEOTIDE SEQUENCE [LARGE SCALE GENOMIC DNA]</scope>
    <source>
        <strain>DSM 13726</strain>
        <strain evidence="4">PCE-M2</strain>
    </source>
</reference>
<dbReference type="AlphaFoldDB" id="A0A1D7TNU1"/>
<dbReference type="InterPro" id="IPR003423">
    <property type="entry name" value="OMP_efflux"/>
</dbReference>
<name>A0A1D7TNU1_9BACT</name>
<dbReference type="SUPFAM" id="SSF56954">
    <property type="entry name" value="Outer membrane efflux proteins (OEP)"/>
    <property type="match status" value="1"/>
</dbReference>
<evidence type="ECO:0000313" key="4">
    <source>
        <dbReference type="Proteomes" id="UP000094609"/>
    </source>
</evidence>
<feature type="signal peptide" evidence="2">
    <location>
        <begin position="1"/>
        <end position="17"/>
    </location>
</feature>
<dbReference type="KEGG" id="shal:SHALO_2841"/>
<dbReference type="GO" id="GO:0015562">
    <property type="term" value="F:efflux transmembrane transporter activity"/>
    <property type="evidence" value="ECO:0007669"/>
    <property type="project" value="InterPro"/>
</dbReference>
<sequence>MKRIFLTLVALAGYALAQSELTSLAYEHNYELKALEAEVQALEKEVDISKIWENPMLSLGVNDIFLNEPLTRNQEAQNEAISLSQKIPTGGKLDIKESIALQDLAIKKLEFKTKKLEMQREIGVLEQSYIRINQDLALVIKYEKVLEDLKNAHLSYNTTSAHYVDTLNNTILQKNLSIEKKTLLRDKASIERKLESIIVAHVPEMSAKEGLLPYKLSDEEKLLEKSPKLQVQNMQSSKELLNLRYEKANKTPDVTVSLGYNRRQGRDDYAFIGISVPLPIYGKENASIQKATLIHASSEQSVQSVHKSLLFELRDELLNKELQYDKISLAKEVLYENEKMYQVLQSTALSQNDTLLSLLNVLTQIIEAQKQINANTFAYNESIIKIYTLLGVEL</sequence>
<gene>
    <name evidence="3" type="ORF">SHALO_2841</name>
</gene>
<feature type="chain" id="PRO_5009099548" evidence="2">
    <location>
        <begin position="18"/>
        <end position="394"/>
    </location>
</feature>
<comment type="similarity">
    <text evidence="1">Belongs to the outer membrane factor (OMF) (TC 1.B.17) family.</text>
</comment>
<dbReference type="RefSeq" id="WP_069479114.1">
    <property type="nucleotide sequence ID" value="NZ_CP017111.1"/>
</dbReference>
<dbReference type="PATRIC" id="fig|1193502.14.peg.2875"/>
<dbReference type="PANTHER" id="PTHR30203:SF23">
    <property type="entry name" value="OUTER MEMBRANE EFFLUX PROTEIN"/>
    <property type="match status" value="1"/>
</dbReference>
<organism evidence="3 4">
    <name type="scientific">Sulfurospirillum halorespirans DSM 13726</name>
    <dbReference type="NCBI Taxonomy" id="1193502"/>
    <lineage>
        <taxon>Bacteria</taxon>
        <taxon>Pseudomonadati</taxon>
        <taxon>Campylobacterota</taxon>
        <taxon>Epsilonproteobacteria</taxon>
        <taxon>Campylobacterales</taxon>
        <taxon>Sulfurospirillaceae</taxon>
        <taxon>Sulfurospirillum</taxon>
    </lineage>
</organism>
<dbReference type="Gene3D" id="1.20.1600.10">
    <property type="entry name" value="Outer membrane efflux proteins (OEP)"/>
    <property type="match status" value="2"/>
</dbReference>
<evidence type="ECO:0000313" key="3">
    <source>
        <dbReference type="EMBL" id="AOO66594.1"/>
    </source>
</evidence>
<keyword evidence="4" id="KW-1185">Reference proteome</keyword>
<dbReference type="STRING" id="1193502.SHALO_2841"/>
<dbReference type="PANTHER" id="PTHR30203">
    <property type="entry name" value="OUTER MEMBRANE CATION EFFLUX PROTEIN"/>
    <property type="match status" value="1"/>
</dbReference>
<accession>A0A1D7TNU1</accession>
<protein>
    <submittedName>
        <fullName evidence="3">Heavy metal efflux system protein</fullName>
    </submittedName>
</protein>
<evidence type="ECO:0000256" key="1">
    <source>
        <dbReference type="ARBA" id="ARBA00007613"/>
    </source>
</evidence>
<dbReference type="InterPro" id="IPR010131">
    <property type="entry name" value="MdtP/NodT-like"/>
</dbReference>
<evidence type="ECO:0000256" key="2">
    <source>
        <dbReference type="SAM" id="SignalP"/>
    </source>
</evidence>
<dbReference type="Proteomes" id="UP000094609">
    <property type="component" value="Chromosome"/>
</dbReference>
<dbReference type="EMBL" id="CP017111">
    <property type="protein sequence ID" value="AOO66594.1"/>
    <property type="molecule type" value="Genomic_DNA"/>
</dbReference>
<proteinExistence type="inferred from homology"/>